<dbReference type="Pfam" id="PF23923">
    <property type="entry name" value="DUF7262"/>
    <property type="match status" value="1"/>
</dbReference>
<evidence type="ECO:0000313" key="2">
    <source>
        <dbReference type="Proteomes" id="UP000465846"/>
    </source>
</evidence>
<dbReference type="EMBL" id="CP048739">
    <property type="protein sequence ID" value="QIB73272.1"/>
    <property type="molecule type" value="Genomic_DNA"/>
</dbReference>
<dbReference type="AlphaFoldDB" id="A0A6C0UD59"/>
<dbReference type="InterPro" id="IPR055686">
    <property type="entry name" value="DUF7262"/>
</dbReference>
<dbReference type="Proteomes" id="UP000465846">
    <property type="component" value="Chromosome"/>
</dbReference>
<reference evidence="1 2" key="1">
    <citation type="submission" date="2020-02" db="EMBL/GenBank/DDBJ databases">
        <title>Whole genome sequence of Halogeometricum borinquense strain wsp4.</title>
        <authorList>
            <person name="Verma D.K."/>
            <person name="Gopal K."/>
            <person name="Prasad E.S."/>
        </authorList>
    </citation>
    <scope>NUCLEOTIDE SEQUENCE [LARGE SCALE GENOMIC DNA]</scope>
    <source>
        <strain evidence="2">wsp4</strain>
    </source>
</reference>
<evidence type="ECO:0000313" key="1">
    <source>
        <dbReference type="EMBL" id="QIB73272.1"/>
    </source>
</evidence>
<dbReference type="RefSeq" id="WP_163485377.1">
    <property type="nucleotide sequence ID" value="NZ_CP048739.1"/>
</dbReference>
<organism evidence="1 2">
    <name type="scientific">Halogeometricum borinquense</name>
    <dbReference type="NCBI Taxonomy" id="60847"/>
    <lineage>
        <taxon>Archaea</taxon>
        <taxon>Methanobacteriati</taxon>
        <taxon>Methanobacteriota</taxon>
        <taxon>Stenosarchaea group</taxon>
        <taxon>Halobacteria</taxon>
        <taxon>Halobacteriales</taxon>
        <taxon>Haloferacaceae</taxon>
        <taxon>Halogeometricum</taxon>
    </lineage>
</organism>
<dbReference type="GeneID" id="44078258"/>
<dbReference type="InterPro" id="IPR010916">
    <property type="entry name" value="TonB_box_CS"/>
</dbReference>
<proteinExistence type="predicted"/>
<accession>A0A6C0UD59</accession>
<gene>
    <name evidence="1" type="ORF">G3I44_02615</name>
</gene>
<protein>
    <submittedName>
        <fullName evidence="1">Uncharacterized protein</fullName>
    </submittedName>
</protein>
<dbReference type="PROSITE" id="PS00430">
    <property type="entry name" value="TONB_DEPENDENT_REC_1"/>
    <property type="match status" value="1"/>
</dbReference>
<sequence>MHSDRAQLATPLIEVTVGIFLILAVALGFALLPVETEETATLDRTASDTLSVLAAEPPEGTGPNRIAAACRSESAFDTEADELDSRLRGILPDPLSYRLTTPQGHVGHPHPSGIPTGTASFTTDGCTVTLRVWYV</sequence>
<name>A0A6C0UD59_9EURY</name>